<dbReference type="GO" id="GO:0005737">
    <property type="term" value="C:cytoplasm"/>
    <property type="evidence" value="ECO:0007669"/>
    <property type="project" value="InterPro"/>
</dbReference>
<dbReference type="CDD" id="cd00433">
    <property type="entry name" value="Peptidase_M17"/>
    <property type="match status" value="1"/>
</dbReference>
<dbReference type="SUPFAM" id="SSF53187">
    <property type="entry name" value="Zn-dependent exopeptidases"/>
    <property type="match status" value="2"/>
</dbReference>
<evidence type="ECO:0000256" key="1">
    <source>
        <dbReference type="ARBA" id="ARBA00009528"/>
    </source>
</evidence>
<feature type="chain" id="PRO_5003852784" evidence="5">
    <location>
        <begin position="17"/>
        <end position="695"/>
    </location>
</feature>
<dbReference type="HOGENOM" id="CLU_013734_2_0_1"/>
<evidence type="ECO:0000256" key="3">
    <source>
        <dbReference type="ARBA" id="ARBA00022670"/>
    </source>
</evidence>
<dbReference type="InterPro" id="IPR011356">
    <property type="entry name" value="Leucine_aapep/pepB"/>
</dbReference>
<feature type="domain" description="Cytosol aminopeptidase" evidence="6">
    <location>
        <begin position="540"/>
        <end position="547"/>
    </location>
</feature>
<comment type="similarity">
    <text evidence="1">Belongs to the peptidase M17 family.</text>
</comment>
<dbReference type="GO" id="GO:0006508">
    <property type="term" value="P:proteolysis"/>
    <property type="evidence" value="ECO:0007669"/>
    <property type="project" value="UniProtKB-KW"/>
</dbReference>
<keyword evidence="4" id="KW-0378">Hydrolase</keyword>
<dbReference type="STRING" id="1220162.K1W8N9"/>
<dbReference type="Gene3D" id="3.40.630.10">
    <property type="entry name" value="Zn peptidases"/>
    <property type="match status" value="2"/>
</dbReference>
<dbReference type="PANTHER" id="PTHR11963:SF23">
    <property type="entry name" value="CYTOSOL AMINOPEPTIDASE"/>
    <property type="match status" value="1"/>
</dbReference>
<accession>K1W8N9</accession>
<dbReference type="PANTHER" id="PTHR11963">
    <property type="entry name" value="LEUCINE AMINOPEPTIDASE-RELATED"/>
    <property type="match status" value="1"/>
</dbReference>
<dbReference type="Pfam" id="PF02789">
    <property type="entry name" value="Peptidase_M17_N"/>
    <property type="match status" value="1"/>
</dbReference>
<protein>
    <submittedName>
        <fullName evidence="7">Cytosol aminopeptidase</fullName>
    </submittedName>
</protein>
<dbReference type="PROSITE" id="PS00631">
    <property type="entry name" value="CYTOSOL_AP"/>
    <property type="match status" value="2"/>
</dbReference>
<dbReference type="InParanoid" id="K1W8N9"/>
<proteinExistence type="inferred from homology"/>
<feature type="signal peptide" evidence="5">
    <location>
        <begin position="1"/>
        <end position="16"/>
    </location>
</feature>
<keyword evidence="2 7" id="KW-0031">Aminopeptidase</keyword>
<dbReference type="Proteomes" id="UP000006757">
    <property type="component" value="Unassembled WGS sequence"/>
</dbReference>
<dbReference type="FunCoup" id="K1W8N9">
    <property type="interactions" value="315"/>
</dbReference>
<dbReference type="GO" id="GO:0030145">
    <property type="term" value="F:manganese ion binding"/>
    <property type="evidence" value="ECO:0007669"/>
    <property type="project" value="InterPro"/>
</dbReference>
<organism evidence="7 8">
    <name type="scientific">Trichosporon asahii var. asahii (strain CBS 8904)</name>
    <name type="common">Yeast</name>
    <dbReference type="NCBI Taxonomy" id="1220162"/>
    <lineage>
        <taxon>Eukaryota</taxon>
        <taxon>Fungi</taxon>
        <taxon>Dikarya</taxon>
        <taxon>Basidiomycota</taxon>
        <taxon>Agaricomycotina</taxon>
        <taxon>Tremellomycetes</taxon>
        <taxon>Trichosporonales</taxon>
        <taxon>Trichosporonaceae</taxon>
        <taxon>Trichosporon</taxon>
    </lineage>
</organism>
<evidence type="ECO:0000313" key="8">
    <source>
        <dbReference type="Proteomes" id="UP000006757"/>
    </source>
</evidence>
<reference evidence="7 8" key="1">
    <citation type="journal article" date="2012" name="Eukaryot. Cell">
        <title>Genome sequence of the Trichosporon asahii environmental strain CBS 8904.</title>
        <authorList>
            <person name="Yang R.Y."/>
            <person name="Li H.T."/>
            <person name="Zhu H."/>
            <person name="Zhou G.P."/>
            <person name="Wang M."/>
            <person name="Wang L."/>
        </authorList>
    </citation>
    <scope>NUCLEOTIDE SEQUENCE [LARGE SCALE GENOMIC DNA]</scope>
    <source>
        <strain evidence="7 8">CBS 8904</strain>
    </source>
</reference>
<dbReference type="eggNOG" id="KOG2597">
    <property type="taxonomic scope" value="Eukaryota"/>
</dbReference>
<dbReference type="InterPro" id="IPR008283">
    <property type="entry name" value="Peptidase_M17_N"/>
</dbReference>
<comment type="caution">
    <text evidence="7">The sequence shown here is derived from an EMBL/GenBank/DDBJ whole genome shotgun (WGS) entry which is preliminary data.</text>
</comment>
<evidence type="ECO:0000256" key="5">
    <source>
        <dbReference type="SAM" id="SignalP"/>
    </source>
</evidence>
<evidence type="ECO:0000256" key="2">
    <source>
        <dbReference type="ARBA" id="ARBA00022438"/>
    </source>
</evidence>
<evidence type="ECO:0000259" key="6">
    <source>
        <dbReference type="PROSITE" id="PS00631"/>
    </source>
</evidence>
<keyword evidence="3" id="KW-0645">Protease</keyword>
<dbReference type="SUPFAM" id="SSF52949">
    <property type="entry name" value="Macro domain-like"/>
    <property type="match status" value="1"/>
</dbReference>
<evidence type="ECO:0000256" key="4">
    <source>
        <dbReference type="ARBA" id="ARBA00022801"/>
    </source>
</evidence>
<dbReference type="PRINTS" id="PR00481">
    <property type="entry name" value="LAMNOPPTDASE"/>
</dbReference>
<dbReference type="OrthoDB" id="412814at2759"/>
<dbReference type="EMBL" id="AMBO01000399">
    <property type="protein sequence ID" value="EKC98013.1"/>
    <property type="molecule type" value="Genomic_DNA"/>
</dbReference>
<dbReference type="InterPro" id="IPR043472">
    <property type="entry name" value="Macro_dom-like"/>
</dbReference>
<name>K1W8N9_TRIAC</name>
<gene>
    <name evidence="7" type="ORF">A1Q2_07675</name>
</gene>
<dbReference type="Pfam" id="PF00883">
    <property type="entry name" value="Peptidase_M17"/>
    <property type="match status" value="1"/>
</dbReference>
<keyword evidence="8" id="KW-1185">Reference proteome</keyword>
<dbReference type="AlphaFoldDB" id="K1W8N9"/>
<dbReference type="GO" id="GO:0070006">
    <property type="term" value="F:metalloaminopeptidase activity"/>
    <property type="evidence" value="ECO:0007669"/>
    <property type="project" value="InterPro"/>
</dbReference>
<evidence type="ECO:0000313" key="7">
    <source>
        <dbReference type="EMBL" id="EKC98013.1"/>
    </source>
</evidence>
<sequence>MRVAFLLLTFLGTSAAFAPAGDPYLRHGRSLEPTGLFARENWGYDGSGHHPSVSVSSDKNTGADIAIIAAQSNAEGTPTILGDALNGDRAQQIQDAFKNLGFSGAAGSTVRIIGADGDPAKTLLITGVGKEVGPEQLRRAAGVGLRAATGSAEKVAVLFPTDGDDVLHAVAEGAVMGSYSWSKYKSKKTVPVQEIVVVSGGDSGVVDRASTLTKHVNKARDLVNTPPNDLYPENFAQMAQDAANAVGASVEIWDEDRLREDGMNAILAVGSASARKPRLVKVSYNPQGASKHVSLVGKGITFDSGGLSIKPTSGMWEMKGDMSGAAIVMHAALAAAELKLNTRVTAWLCLAENLVDGEGYRNGDVFTAYNNKSIEVLSTDAEGRLVMADGLVYPENFAQMAQDAANAVGASVEIWDEDRLREDGMNAILAVGSASARKPRLVKVSYNPQGASKHVSLVGKGITFDSGGLSIKPTSGMWEMKGDMSGAAIVMHAALAAAELKLNTRVTAWLCLAENLVDGEGYRNGDVFTAYNNKSIEVLSTDAEGRLVMADGLGIASTENPDILIDVATLTGAQVTALGERTAGLMGDQGAIDRVNAAKDHTGEPFWAMPFPEELRADLDSYTADIKNVGSGPGGMLIGGIFLKEFVGEGAKDKWAHLDIAGPAFNAGSAYGYQPTEGTAFSLRTLVKIAELINQ</sequence>
<feature type="domain" description="Cytosol aminopeptidase" evidence="6">
    <location>
        <begin position="378"/>
        <end position="385"/>
    </location>
</feature>
<dbReference type="Gene3D" id="3.40.220.10">
    <property type="entry name" value="Leucine Aminopeptidase, subunit E, domain 1"/>
    <property type="match status" value="1"/>
</dbReference>
<keyword evidence="5" id="KW-0732">Signal</keyword>
<dbReference type="InterPro" id="IPR000819">
    <property type="entry name" value="Peptidase_M17_C"/>
</dbReference>